<organism evidence="3">
    <name type="scientific">Aureoumbra lagunensis</name>
    <dbReference type="NCBI Taxonomy" id="44058"/>
    <lineage>
        <taxon>Eukaryota</taxon>
        <taxon>Sar</taxon>
        <taxon>Stramenopiles</taxon>
        <taxon>Ochrophyta</taxon>
        <taxon>Pelagophyceae</taxon>
        <taxon>Pelagomonadales</taxon>
        <taxon>Aureoumbra</taxon>
    </lineage>
</organism>
<name>A0A7S3JYD2_9STRA</name>
<dbReference type="Pfam" id="PF04577">
    <property type="entry name" value="Glyco_transf_61"/>
    <property type="match status" value="1"/>
</dbReference>
<accession>A0A7S3JYD2</accession>
<dbReference type="EMBL" id="HBIJ01014318">
    <property type="protein sequence ID" value="CAE0368842.1"/>
    <property type="molecule type" value="Transcribed_RNA"/>
</dbReference>
<gene>
    <name evidence="3" type="ORF">ALAG00032_LOCUS9605</name>
</gene>
<feature type="chain" id="PRO_5030675404" description="Glycosyltransferase 61 catalytic domain-containing protein" evidence="1">
    <location>
        <begin position="22"/>
        <end position="732"/>
    </location>
</feature>
<dbReference type="AlphaFoldDB" id="A0A7S3JYD2"/>
<evidence type="ECO:0000256" key="1">
    <source>
        <dbReference type="SAM" id="SignalP"/>
    </source>
</evidence>
<reference evidence="3" key="1">
    <citation type="submission" date="2021-01" db="EMBL/GenBank/DDBJ databases">
        <authorList>
            <person name="Corre E."/>
            <person name="Pelletier E."/>
            <person name="Niang G."/>
            <person name="Scheremetjew M."/>
            <person name="Finn R."/>
            <person name="Kale V."/>
            <person name="Holt S."/>
            <person name="Cochrane G."/>
            <person name="Meng A."/>
            <person name="Brown T."/>
            <person name="Cohen L."/>
        </authorList>
    </citation>
    <scope>NUCLEOTIDE SEQUENCE</scope>
    <source>
        <strain evidence="3">CCMP1510</strain>
    </source>
</reference>
<evidence type="ECO:0000313" key="3">
    <source>
        <dbReference type="EMBL" id="CAE0368842.1"/>
    </source>
</evidence>
<evidence type="ECO:0000259" key="2">
    <source>
        <dbReference type="Pfam" id="PF04577"/>
    </source>
</evidence>
<keyword evidence="1" id="KW-0732">Signal</keyword>
<protein>
    <recommendedName>
        <fullName evidence="2">Glycosyltransferase 61 catalytic domain-containing protein</fullName>
    </recommendedName>
</protein>
<dbReference type="InterPro" id="IPR049625">
    <property type="entry name" value="Glyco_transf_61_cat"/>
</dbReference>
<feature type="domain" description="Glycosyltransferase 61 catalytic" evidence="2">
    <location>
        <begin position="217"/>
        <end position="310"/>
    </location>
</feature>
<dbReference type="GO" id="GO:0016757">
    <property type="term" value="F:glycosyltransferase activity"/>
    <property type="evidence" value="ECO:0007669"/>
    <property type="project" value="InterPro"/>
</dbReference>
<feature type="signal peptide" evidence="1">
    <location>
        <begin position="1"/>
        <end position="21"/>
    </location>
</feature>
<sequence>MMKRVSNSFLFLIIVNSNVEALPNIFGSLTGICPERIPRLSDDLNYCLGITSQRTQPTVHLVSYRALWGEHDNWYHFLFGRLAPFLYWIEQHISTGDAVIFADDDPGKKDKWLSFIMRDLISPTTCTYPLMLMESPSRGLEAPEVRMAMQRELGVNAEHFLMNKNGVRTLQWPVEHGWDLLLYGCSSLRETSRQQLMHELKATSKFLTRACGCCKHRAISTFSNIDLERRNDTRMLPLITIVDRGANDRRRTIPNIAEIEKQMLREFMGKALIQRINFAHLKPCEQWCVTHASTILIGQHGAGLANAALLRGDGRAALIEITPKSTAFKTIYPCVARLREVHFVRIHQNTTHSAVDTELLLSAVRSLIAKIGQACTDRWPPSLLSKRMKYRKCPSAPVQEIHYTNSLVRSGECRADGLSDTEPRGREPSPKSLCYIGDDTSSQSYYSRVIAEMRCSFPVATMATKHSIPELDLFFRTYSRFERDRPLFVAADFSVAAWFHAREYMHPDVHVYKYLDKYGNLSRSEMTQKPSSFPGLNLWTAFQLEKANIMETALRIGYLGVLFIDSDLFFVAPLPPMGLESLGVSPHRTNTHFNHKYGTYNGGLIFVRNITVLKLWRNLTVGSPYFEQWAIEPLAKQIPHFIIDPSLNLGWYQMGVHASSDRTDRVKWLQLSESGGLSFNNQHVQSIHAHIVPGTTPSYYPKTLVSHLTKLLNRSIIRNEFCAAIPSFCGQR</sequence>
<proteinExistence type="predicted"/>